<feature type="region of interest" description="Disordered" evidence="1">
    <location>
        <begin position="168"/>
        <end position="228"/>
    </location>
</feature>
<protein>
    <submittedName>
        <fullName evidence="2">Uncharacterized protein</fullName>
    </submittedName>
</protein>
<dbReference type="AlphaFoldDB" id="A0A1H5JDP9"/>
<evidence type="ECO:0000313" key="3">
    <source>
        <dbReference type="Proteomes" id="UP000183208"/>
    </source>
</evidence>
<dbReference type="EMBL" id="FNTI01000001">
    <property type="protein sequence ID" value="SEE50685.1"/>
    <property type="molecule type" value="Genomic_DNA"/>
</dbReference>
<sequence length="271" mass="30142">MPRLRSRYKKFRDGGVVRSDGSVAGTITPEPLEVQVDTALADIAADKATEHLLNAVESPQQHTTSIDVPTDEASSAFLKQIEDLRNAEQIQRQRQAAPAPTALPGTPEERLQLWRRQGVSEDDAEHLNELIEFPAITAEAVRDVERQGLNPNTREYHQAVRASFENHLLDRLHKPPERKAPKQVDRGGYVEPEQLGPAERNRSSLVSAPPSRDTFANGSYNSYGDRPGTVRLSKAQLEAAAFSGITPREYAEQLLRLREEKENGNYHGGQP</sequence>
<dbReference type="Proteomes" id="UP000183208">
    <property type="component" value="Unassembled WGS sequence"/>
</dbReference>
<dbReference type="RefSeq" id="WP_143039842.1">
    <property type="nucleotide sequence ID" value="NZ_FNTI01000001.1"/>
</dbReference>
<evidence type="ECO:0000313" key="2">
    <source>
        <dbReference type="EMBL" id="SEE50685.1"/>
    </source>
</evidence>
<evidence type="ECO:0000256" key="1">
    <source>
        <dbReference type="SAM" id="MobiDB-lite"/>
    </source>
</evidence>
<proteinExistence type="predicted"/>
<organism evidence="2 3">
    <name type="scientific">Bradyrhizobium lablabi</name>
    <dbReference type="NCBI Taxonomy" id="722472"/>
    <lineage>
        <taxon>Bacteria</taxon>
        <taxon>Pseudomonadati</taxon>
        <taxon>Pseudomonadota</taxon>
        <taxon>Alphaproteobacteria</taxon>
        <taxon>Hyphomicrobiales</taxon>
        <taxon>Nitrobacteraceae</taxon>
        <taxon>Bradyrhizobium</taxon>
    </lineage>
</organism>
<feature type="compositionally biased region" description="Basic and acidic residues" evidence="1">
    <location>
        <begin position="168"/>
        <end position="185"/>
    </location>
</feature>
<accession>A0A1H5JDP9</accession>
<reference evidence="2 3" key="1">
    <citation type="submission" date="2016-10" db="EMBL/GenBank/DDBJ databases">
        <authorList>
            <person name="de Groot N.N."/>
        </authorList>
    </citation>
    <scope>NUCLEOTIDE SEQUENCE [LARGE SCALE GENOMIC DNA]</scope>
    <source>
        <strain evidence="2 3">GAS522</strain>
    </source>
</reference>
<gene>
    <name evidence="2" type="ORF">SAMN05444171_7777</name>
</gene>
<name>A0A1H5JDP9_9BRAD</name>